<feature type="compositionally biased region" description="Polar residues" evidence="1">
    <location>
        <begin position="46"/>
        <end position="58"/>
    </location>
</feature>
<evidence type="ECO:0000256" key="1">
    <source>
        <dbReference type="SAM" id="MobiDB-lite"/>
    </source>
</evidence>
<name>A0AAV4DPN3_9GAST</name>
<dbReference type="AlphaFoldDB" id="A0AAV4DPN3"/>
<reference evidence="2 3" key="1">
    <citation type="journal article" date="2021" name="Elife">
        <title>Chloroplast acquisition without the gene transfer in kleptoplastic sea slugs, Plakobranchus ocellatus.</title>
        <authorList>
            <person name="Maeda T."/>
            <person name="Takahashi S."/>
            <person name="Yoshida T."/>
            <person name="Shimamura S."/>
            <person name="Takaki Y."/>
            <person name="Nagai Y."/>
            <person name="Toyoda A."/>
            <person name="Suzuki Y."/>
            <person name="Arimoto A."/>
            <person name="Ishii H."/>
            <person name="Satoh N."/>
            <person name="Nishiyama T."/>
            <person name="Hasebe M."/>
            <person name="Maruyama T."/>
            <person name="Minagawa J."/>
            <person name="Obokata J."/>
            <person name="Shigenobu S."/>
        </authorList>
    </citation>
    <scope>NUCLEOTIDE SEQUENCE [LARGE SCALE GENOMIC DNA]</scope>
</reference>
<dbReference type="EMBL" id="BLXT01008132">
    <property type="protein sequence ID" value="GFO45974.1"/>
    <property type="molecule type" value="Genomic_DNA"/>
</dbReference>
<protein>
    <submittedName>
        <fullName evidence="2">Uncharacterized protein</fullName>
    </submittedName>
</protein>
<accession>A0AAV4DPN3</accession>
<feature type="region of interest" description="Disordered" evidence="1">
    <location>
        <begin position="46"/>
        <end position="91"/>
    </location>
</feature>
<evidence type="ECO:0000313" key="2">
    <source>
        <dbReference type="EMBL" id="GFO45974.1"/>
    </source>
</evidence>
<comment type="caution">
    <text evidence="2">The sequence shown here is derived from an EMBL/GenBank/DDBJ whole genome shotgun (WGS) entry which is preliminary data.</text>
</comment>
<sequence>MPEFTHTGQLEPGHMNMSRDSVLGSQRPKALACETLVLVNLFKSTSDPVSSPGLNSSNKLEHPHFSNSVSSQHKKKTLPQNDAAIVSSSPA</sequence>
<dbReference type="Proteomes" id="UP000735302">
    <property type="component" value="Unassembled WGS sequence"/>
</dbReference>
<organism evidence="2 3">
    <name type="scientific">Plakobranchus ocellatus</name>
    <dbReference type="NCBI Taxonomy" id="259542"/>
    <lineage>
        <taxon>Eukaryota</taxon>
        <taxon>Metazoa</taxon>
        <taxon>Spiralia</taxon>
        <taxon>Lophotrochozoa</taxon>
        <taxon>Mollusca</taxon>
        <taxon>Gastropoda</taxon>
        <taxon>Heterobranchia</taxon>
        <taxon>Euthyneura</taxon>
        <taxon>Panpulmonata</taxon>
        <taxon>Sacoglossa</taxon>
        <taxon>Placobranchoidea</taxon>
        <taxon>Plakobranchidae</taxon>
        <taxon>Plakobranchus</taxon>
    </lineage>
</organism>
<gene>
    <name evidence="2" type="ORF">PoB_007247900</name>
</gene>
<evidence type="ECO:0000313" key="3">
    <source>
        <dbReference type="Proteomes" id="UP000735302"/>
    </source>
</evidence>
<keyword evidence="3" id="KW-1185">Reference proteome</keyword>
<feature type="region of interest" description="Disordered" evidence="1">
    <location>
        <begin position="1"/>
        <end position="26"/>
    </location>
</feature>
<proteinExistence type="predicted"/>